<evidence type="ECO:0000256" key="6">
    <source>
        <dbReference type="ARBA" id="ARBA00022723"/>
    </source>
</evidence>
<evidence type="ECO:0000256" key="2">
    <source>
        <dbReference type="ARBA" id="ARBA00001946"/>
    </source>
</evidence>
<feature type="non-terminal residue" evidence="11">
    <location>
        <position position="1"/>
    </location>
</feature>
<dbReference type="PANTHER" id="PTHR10642:SF26">
    <property type="entry name" value="RIBONUCLEASE H1"/>
    <property type="match status" value="1"/>
</dbReference>
<evidence type="ECO:0000313" key="12">
    <source>
        <dbReference type="Proteomes" id="UP000789342"/>
    </source>
</evidence>
<comment type="similarity">
    <text evidence="3">Belongs to the RNase H family.</text>
</comment>
<keyword evidence="9" id="KW-0460">Magnesium</keyword>
<dbReference type="OrthoDB" id="128665at2759"/>
<dbReference type="InterPro" id="IPR036397">
    <property type="entry name" value="RNaseH_sf"/>
</dbReference>
<dbReference type="Pfam" id="PF00075">
    <property type="entry name" value="RNase_H"/>
    <property type="match status" value="1"/>
</dbReference>
<feature type="domain" description="RNase H type-1" evidence="10">
    <location>
        <begin position="81"/>
        <end position="165"/>
    </location>
</feature>
<dbReference type="Gene3D" id="3.30.420.10">
    <property type="entry name" value="Ribonuclease H-like superfamily/Ribonuclease H"/>
    <property type="match status" value="2"/>
</dbReference>
<evidence type="ECO:0000259" key="10">
    <source>
        <dbReference type="PROSITE" id="PS50879"/>
    </source>
</evidence>
<keyword evidence="12" id="KW-1185">Reference proteome</keyword>
<accession>A0A9N9DMK2</accession>
<dbReference type="InterPro" id="IPR050092">
    <property type="entry name" value="RNase_H"/>
</dbReference>
<dbReference type="GO" id="GO:0046872">
    <property type="term" value="F:metal ion binding"/>
    <property type="evidence" value="ECO:0007669"/>
    <property type="project" value="UniProtKB-KW"/>
</dbReference>
<dbReference type="EMBL" id="CAJVPV010009837">
    <property type="protein sequence ID" value="CAG8645598.1"/>
    <property type="molecule type" value="Genomic_DNA"/>
</dbReference>
<dbReference type="CDD" id="cd09280">
    <property type="entry name" value="RNase_HI_eukaryote_like"/>
    <property type="match status" value="1"/>
</dbReference>
<evidence type="ECO:0000256" key="7">
    <source>
        <dbReference type="ARBA" id="ARBA00022759"/>
    </source>
</evidence>
<keyword evidence="6" id="KW-0479">Metal-binding</keyword>
<evidence type="ECO:0000256" key="8">
    <source>
        <dbReference type="ARBA" id="ARBA00022801"/>
    </source>
</evidence>
<proteinExistence type="inferred from homology"/>
<dbReference type="SUPFAM" id="SSF55658">
    <property type="entry name" value="L9 N-domain-like"/>
    <property type="match status" value="1"/>
</dbReference>
<organism evidence="11 12">
    <name type="scientific">Acaulospora morrowiae</name>
    <dbReference type="NCBI Taxonomy" id="94023"/>
    <lineage>
        <taxon>Eukaryota</taxon>
        <taxon>Fungi</taxon>
        <taxon>Fungi incertae sedis</taxon>
        <taxon>Mucoromycota</taxon>
        <taxon>Glomeromycotina</taxon>
        <taxon>Glomeromycetes</taxon>
        <taxon>Diversisporales</taxon>
        <taxon>Acaulosporaceae</taxon>
        <taxon>Acaulospora</taxon>
    </lineage>
</organism>
<evidence type="ECO:0000256" key="4">
    <source>
        <dbReference type="ARBA" id="ARBA00012180"/>
    </source>
</evidence>
<evidence type="ECO:0000256" key="9">
    <source>
        <dbReference type="ARBA" id="ARBA00022842"/>
    </source>
</evidence>
<gene>
    <name evidence="11" type="ORF">AMORRO_LOCUS9719</name>
</gene>
<dbReference type="PROSITE" id="PS50879">
    <property type="entry name" value="RNASE_H_1"/>
    <property type="match status" value="1"/>
</dbReference>
<keyword evidence="5" id="KW-0540">Nuclease</keyword>
<evidence type="ECO:0000256" key="5">
    <source>
        <dbReference type="ARBA" id="ARBA00022722"/>
    </source>
</evidence>
<dbReference type="SUPFAM" id="SSF53098">
    <property type="entry name" value="Ribonuclease H-like"/>
    <property type="match status" value="1"/>
</dbReference>
<keyword evidence="7" id="KW-0255">Endonuclease</keyword>
<reference evidence="11" key="1">
    <citation type="submission" date="2021-06" db="EMBL/GenBank/DDBJ databases">
        <authorList>
            <person name="Kallberg Y."/>
            <person name="Tangrot J."/>
            <person name="Rosling A."/>
        </authorList>
    </citation>
    <scope>NUCLEOTIDE SEQUENCE</scope>
    <source>
        <strain evidence="11">CL551</strain>
    </source>
</reference>
<comment type="catalytic activity">
    <reaction evidence="1">
        <text>Endonucleolytic cleavage to 5'-phosphomonoester.</text>
        <dbReference type="EC" id="3.1.26.4"/>
    </reaction>
</comment>
<dbReference type="InterPro" id="IPR011320">
    <property type="entry name" value="RNase_H1_N"/>
</dbReference>
<keyword evidence="8" id="KW-0378">Hydrolase</keyword>
<dbReference type="AlphaFoldDB" id="A0A9N9DMK2"/>
<dbReference type="Gene3D" id="3.40.970.10">
    <property type="entry name" value="Ribonuclease H1, N-terminal domain"/>
    <property type="match status" value="1"/>
</dbReference>
<comment type="cofactor">
    <cofactor evidence="2">
        <name>Mg(2+)</name>
        <dbReference type="ChEBI" id="CHEBI:18420"/>
    </cofactor>
</comment>
<dbReference type="GO" id="GO:0004523">
    <property type="term" value="F:RNA-DNA hybrid ribonuclease activity"/>
    <property type="evidence" value="ECO:0007669"/>
    <property type="project" value="UniProtKB-EC"/>
</dbReference>
<dbReference type="InterPro" id="IPR002156">
    <property type="entry name" value="RNaseH_domain"/>
</dbReference>
<dbReference type="InterPro" id="IPR012337">
    <property type="entry name" value="RNaseH-like_sf"/>
</dbReference>
<dbReference type="GO" id="GO:0003676">
    <property type="term" value="F:nucleic acid binding"/>
    <property type="evidence" value="ECO:0007669"/>
    <property type="project" value="InterPro"/>
</dbReference>
<dbReference type="FunFam" id="3.40.970.10:FF:000001">
    <property type="entry name" value="Ribonuclease H1"/>
    <property type="match status" value="1"/>
</dbReference>
<dbReference type="GO" id="GO:0043137">
    <property type="term" value="P:DNA replication, removal of RNA primer"/>
    <property type="evidence" value="ECO:0007669"/>
    <property type="project" value="TreeGrafter"/>
</dbReference>
<evidence type="ECO:0000256" key="1">
    <source>
        <dbReference type="ARBA" id="ARBA00000077"/>
    </source>
</evidence>
<protein>
    <recommendedName>
        <fullName evidence="4">ribonuclease H</fullName>
        <ecNumber evidence="4">3.1.26.4</ecNumber>
    </recommendedName>
</protein>
<sequence>MPKSESSYYAVRVGYKPGIYSTWEECKKQVNKFPGCRYKKFSKLSEAQAFIAGAKPTGTRSELKPEPTIIDRSSEDVSLTSTSMIKVWTDGCSLSNGKDGARAGVGVYWGAGDPKLPGPRQTNNRAEVMAIIRALETSYNSWIPNWEKNGWKTSTNKDVENKDLF</sequence>
<dbReference type="Pfam" id="PF01693">
    <property type="entry name" value="Cauli_VI"/>
    <property type="match status" value="1"/>
</dbReference>
<evidence type="ECO:0000313" key="11">
    <source>
        <dbReference type="EMBL" id="CAG8645598.1"/>
    </source>
</evidence>
<dbReference type="InterPro" id="IPR037056">
    <property type="entry name" value="RNase_H1_N_sf"/>
</dbReference>
<evidence type="ECO:0000256" key="3">
    <source>
        <dbReference type="ARBA" id="ARBA00005300"/>
    </source>
</evidence>
<dbReference type="InterPro" id="IPR009027">
    <property type="entry name" value="Ribosomal_bL9/RNase_H1_N"/>
</dbReference>
<comment type="caution">
    <text evidence="11">The sequence shown here is derived from an EMBL/GenBank/DDBJ whole genome shotgun (WGS) entry which is preliminary data.</text>
</comment>
<dbReference type="Proteomes" id="UP000789342">
    <property type="component" value="Unassembled WGS sequence"/>
</dbReference>
<dbReference type="PANTHER" id="PTHR10642">
    <property type="entry name" value="RIBONUCLEASE H1"/>
    <property type="match status" value="1"/>
</dbReference>
<name>A0A9N9DMK2_9GLOM</name>
<dbReference type="EC" id="3.1.26.4" evidence="4"/>